<dbReference type="InterPro" id="IPR036812">
    <property type="entry name" value="NAD(P)_OxRdtase_dom_sf"/>
</dbReference>
<dbReference type="InterPro" id="IPR020471">
    <property type="entry name" value="AKR"/>
</dbReference>
<evidence type="ECO:0000259" key="1">
    <source>
        <dbReference type="Pfam" id="PF00248"/>
    </source>
</evidence>
<reference evidence="2 3" key="1">
    <citation type="submission" date="2018-05" db="EMBL/GenBank/DDBJ databases">
        <title>Chitinophaga sp. nov., isolated from rhizosphere soil of Alhagi.</title>
        <authorList>
            <person name="Liu Y."/>
        </authorList>
    </citation>
    <scope>NUCLEOTIDE SEQUENCE [LARGE SCALE GENOMIC DNA]</scope>
    <source>
        <strain evidence="2 3">T22</strain>
    </source>
</reference>
<dbReference type="PRINTS" id="PR00069">
    <property type="entry name" value="ALDKETRDTASE"/>
</dbReference>
<protein>
    <submittedName>
        <fullName evidence="2">Alcohol dehydrogenase</fullName>
    </submittedName>
</protein>
<dbReference type="PANTHER" id="PTHR43364:SF6">
    <property type="entry name" value="OXIDOREDUCTASE-RELATED"/>
    <property type="match status" value="1"/>
</dbReference>
<dbReference type="InterPro" id="IPR050523">
    <property type="entry name" value="AKR_Detox_Biosynth"/>
</dbReference>
<dbReference type="Gene3D" id="3.20.20.100">
    <property type="entry name" value="NADP-dependent oxidoreductase domain"/>
    <property type="match status" value="1"/>
</dbReference>
<dbReference type="RefSeq" id="WP_119078251.1">
    <property type="nucleotide sequence ID" value="NZ_CP029600.1"/>
</dbReference>
<dbReference type="InterPro" id="IPR023210">
    <property type="entry name" value="NADP_OxRdtase_dom"/>
</dbReference>
<dbReference type="Proteomes" id="UP000246099">
    <property type="component" value="Chromosome"/>
</dbReference>
<keyword evidence="3" id="KW-1185">Reference proteome</keyword>
<sequence length="316" mass="34634">MEMRPLGNSGLTIAPLMFGGNVFGWTADEKMSFRLLDAFTNAGFNAVDTADIYTVRVPGNTGGDSERMIGRWLKQTGKRHKIMLATKVGGVFSEEKKGLRKKYILQSIDDSLARLQTDHVDLYQSHYDDPATPIEETMEAYAEVVRAGKVRAIGTSNMSAERVLQSLKVSREAGFPAYQSLQPEYNLYDRQQYETAYAPLAAAENLGVIPYFALASGFLTGKYRSEADLAGSSRTKYVSKYLNARGYAILAALDAVAAKYQSKPATVAVAWLMHRPGVTAPIASATNMAQLQGLFDAVLLQLDGEDLRQLEEASGY</sequence>
<name>A0ABM6WDF5_9BACT</name>
<dbReference type="EMBL" id="CP029600">
    <property type="protein sequence ID" value="AWO02045.1"/>
    <property type="molecule type" value="Genomic_DNA"/>
</dbReference>
<organism evidence="2 3">
    <name type="scientific">Chitinophaga alhagiae</name>
    <dbReference type="NCBI Taxonomy" id="2203219"/>
    <lineage>
        <taxon>Bacteria</taxon>
        <taxon>Pseudomonadati</taxon>
        <taxon>Bacteroidota</taxon>
        <taxon>Chitinophagia</taxon>
        <taxon>Chitinophagales</taxon>
        <taxon>Chitinophagaceae</taxon>
        <taxon>Chitinophaga</taxon>
    </lineage>
</organism>
<feature type="domain" description="NADP-dependent oxidoreductase" evidence="1">
    <location>
        <begin position="16"/>
        <end position="313"/>
    </location>
</feature>
<dbReference type="Pfam" id="PF00248">
    <property type="entry name" value="Aldo_ket_red"/>
    <property type="match status" value="1"/>
</dbReference>
<evidence type="ECO:0000313" key="3">
    <source>
        <dbReference type="Proteomes" id="UP000246099"/>
    </source>
</evidence>
<evidence type="ECO:0000313" key="2">
    <source>
        <dbReference type="EMBL" id="AWO02045.1"/>
    </source>
</evidence>
<proteinExistence type="predicted"/>
<accession>A0ABM6WDF5</accession>
<dbReference type="PANTHER" id="PTHR43364">
    <property type="entry name" value="NADH-SPECIFIC METHYLGLYOXAL REDUCTASE-RELATED"/>
    <property type="match status" value="1"/>
</dbReference>
<dbReference type="SUPFAM" id="SSF51430">
    <property type="entry name" value="NAD(P)-linked oxidoreductase"/>
    <property type="match status" value="1"/>
</dbReference>
<dbReference type="CDD" id="cd19081">
    <property type="entry name" value="AKR_AKR9C1"/>
    <property type="match status" value="1"/>
</dbReference>
<gene>
    <name evidence="2" type="ORF">DLD77_10235</name>
</gene>